<protein>
    <submittedName>
        <fullName evidence="1">RCG61418</fullName>
    </submittedName>
</protein>
<dbReference type="Proteomes" id="UP000234681">
    <property type="component" value="Chromosome 6"/>
</dbReference>
<evidence type="ECO:0000313" key="2">
    <source>
        <dbReference type="Proteomes" id="UP000234681"/>
    </source>
</evidence>
<proteinExistence type="predicted"/>
<name>A6H9D2_RAT</name>
<dbReference type="EMBL" id="CH473947">
    <property type="protein sequence ID" value="EDM02637.1"/>
    <property type="molecule type" value="Genomic_DNA"/>
</dbReference>
<sequence>MWNKTSVLSGGQINFKFPRPPWERTSYLVKKDMHMVKDHEEEAGLLIGGFVLCEQTMVTPGPDCDSELQWST</sequence>
<accession>A6H9D2</accession>
<dbReference type="AlphaFoldDB" id="A6H9D2"/>
<evidence type="ECO:0000313" key="1">
    <source>
        <dbReference type="EMBL" id="EDM02637.1"/>
    </source>
</evidence>
<gene>
    <name evidence="1" type="ORF">rCG_61418</name>
</gene>
<reference evidence="2" key="1">
    <citation type="submission" date="2005-09" db="EMBL/GenBank/DDBJ databases">
        <authorList>
            <person name="Mural R.J."/>
            <person name="Li P.W."/>
            <person name="Adams M.D."/>
            <person name="Amanatides P.G."/>
            <person name="Baden-Tillson H."/>
            <person name="Barnstead M."/>
            <person name="Chin S.H."/>
            <person name="Dew I."/>
            <person name="Evans C.A."/>
            <person name="Ferriera S."/>
            <person name="Flanigan M."/>
            <person name="Fosler C."/>
            <person name="Glodek A."/>
            <person name="Gu Z."/>
            <person name="Holt R.A."/>
            <person name="Jennings D."/>
            <person name="Kraft C.L."/>
            <person name="Lu F."/>
            <person name="Nguyen T."/>
            <person name="Nusskern D.R."/>
            <person name="Pfannkoch C.M."/>
            <person name="Sitter C."/>
            <person name="Sutton G.G."/>
            <person name="Venter J.C."/>
            <person name="Wang Z."/>
            <person name="Woodage T."/>
            <person name="Zheng X.H."/>
            <person name="Zhong F."/>
        </authorList>
    </citation>
    <scope>NUCLEOTIDE SEQUENCE [LARGE SCALE GENOMIC DNA]</scope>
    <source>
        <strain>BN</strain>
        <strain evidence="2">Sprague-Dawley</strain>
    </source>
</reference>
<organism evidence="1 2">
    <name type="scientific">Rattus norvegicus</name>
    <name type="common">Rat</name>
    <dbReference type="NCBI Taxonomy" id="10116"/>
    <lineage>
        <taxon>Eukaryota</taxon>
        <taxon>Metazoa</taxon>
        <taxon>Chordata</taxon>
        <taxon>Craniata</taxon>
        <taxon>Vertebrata</taxon>
        <taxon>Euteleostomi</taxon>
        <taxon>Mammalia</taxon>
        <taxon>Eutheria</taxon>
        <taxon>Euarchontoglires</taxon>
        <taxon>Glires</taxon>
        <taxon>Rodentia</taxon>
        <taxon>Myomorpha</taxon>
        <taxon>Muroidea</taxon>
        <taxon>Muridae</taxon>
        <taxon>Murinae</taxon>
        <taxon>Rattus</taxon>
    </lineage>
</organism>